<keyword evidence="1" id="KW-1133">Transmembrane helix</keyword>
<evidence type="ECO:0000256" key="1">
    <source>
        <dbReference type="SAM" id="Phobius"/>
    </source>
</evidence>
<dbReference type="EMBL" id="PP934186">
    <property type="protein sequence ID" value="XDG30848.1"/>
    <property type="molecule type" value="Genomic_DNA"/>
</dbReference>
<feature type="transmembrane region" description="Helical" evidence="1">
    <location>
        <begin position="30"/>
        <end position="47"/>
    </location>
</feature>
<evidence type="ECO:0000313" key="2">
    <source>
        <dbReference type="EMBL" id="XDG30848.1"/>
    </source>
</evidence>
<proteinExistence type="predicted"/>
<keyword evidence="1" id="KW-0812">Transmembrane</keyword>
<feature type="transmembrane region" description="Helical" evidence="1">
    <location>
        <begin position="6"/>
        <end position="23"/>
    </location>
</feature>
<accession>A0AB39AJ88</accession>
<protein>
    <submittedName>
        <fullName evidence="2">TMhelix containing protein I</fullName>
    </submittedName>
</protein>
<reference evidence="2" key="1">
    <citation type="submission" date="2024-06" db="EMBL/GenBank/DDBJ databases">
        <authorList>
            <person name="Yang R."/>
        </authorList>
    </citation>
    <scope>NUCLEOTIDE SEQUENCE</scope>
</reference>
<keyword evidence="1" id="KW-0472">Membrane</keyword>
<sequence length="176" mass="20178">MEGLYFLSLVLQMVLFFVVLGCLETNKTKAAGLLFIFWLTLVFSSGVEHSKTYTNSYITQRTLVSAQPSHTQINGSVSGNFLMFSGVIGENRVYLLREEVEKGLYKDFEVKHEVYIREDSSLTTKGKFVQHFKCSDITVEYFWLGMKLFNNTNNKCEYDRQEIVVPVGSVIKELNI</sequence>
<name>A0AB39AJ88_9CAUD</name>
<organism evidence="2">
    <name type="scientific">Vibrio phage P018-4</name>
    <dbReference type="NCBI Taxonomy" id="3229728"/>
    <lineage>
        <taxon>Viruses</taxon>
        <taxon>Duplodnaviria</taxon>
        <taxon>Heunggongvirae</taxon>
        <taxon>Uroviricota</taxon>
        <taxon>Caudoviricetes</taxon>
    </lineage>
</organism>